<evidence type="ECO:0000256" key="1">
    <source>
        <dbReference type="SAM" id="SignalP"/>
    </source>
</evidence>
<proteinExistence type="predicted"/>
<name>A0AAD5JWN6_9FUNG</name>
<feature type="signal peptide" evidence="1">
    <location>
        <begin position="1"/>
        <end position="23"/>
    </location>
</feature>
<evidence type="ECO:0000313" key="3">
    <source>
        <dbReference type="Proteomes" id="UP001209540"/>
    </source>
</evidence>
<dbReference type="Proteomes" id="UP001209540">
    <property type="component" value="Unassembled WGS sequence"/>
</dbReference>
<dbReference type="AlphaFoldDB" id="A0AAD5JWN6"/>
<feature type="non-terminal residue" evidence="2">
    <location>
        <position position="65"/>
    </location>
</feature>
<feature type="chain" id="PRO_5042278208" evidence="1">
    <location>
        <begin position="24"/>
        <end position="65"/>
    </location>
</feature>
<reference evidence="2" key="2">
    <citation type="submission" date="2023-02" db="EMBL/GenBank/DDBJ databases">
        <authorList>
            <consortium name="DOE Joint Genome Institute"/>
            <person name="Mondo S.J."/>
            <person name="Chang Y."/>
            <person name="Wang Y."/>
            <person name="Ahrendt S."/>
            <person name="Andreopoulos W."/>
            <person name="Barry K."/>
            <person name="Beard J."/>
            <person name="Benny G.L."/>
            <person name="Blankenship S."/>
            <person name="Bonito G."/>
            <person name="Cuomo C."/>
            <person name="Desiro A."/>
            <person name="Gervers K.A."/>
            <person name="Hundley H."/>
            <person name="Kuo A."/>
            <person name="LaButti K."/>
            <person name="Lang B.F."/>
            <person name="Lipzen A."/>
            <person name="O'Donnell K."/>
            <person name="Pangilinan J."/>
            <person name="Reynolds N."/>
            <person name="Sandor L."/>
            <person name="Smith M.W."/>
            <person name="Tsang A."/>
            <person name="Grigoriev I.V."/>
            <person name="Stajich J.E."/>
            <person name="Spatafora J.W."/>
        </authorList>
    </citation>
    <scope>NUCLEOTIDE SEQUENCE</scope>
    <source>
        <strain evidence="2">RSA 2281</strain>
    </source>
</reference>
<sequence>MTAMCSTLPYLFCFHVFFYLIKWSDLKKENNRNTTWQYNTRQLQKTILVVKWRLGLNGKEYLDQG</sequence>
<keyword evidence="3" id="KW-1185">Reference proteome</keyword>
<dbReference type="EMBL" id="JAIXMP010000076">
    <property type="protein sequence ID" value="KAI9243303.1"/>
    <property type="molecule type" value="Genomic_DNA"/>
</dbReference>
<organism evidence="2 3">
    <name type="scientific">Phascolomyces articulosus</name>
    <dbReference type="NCBI Taxonomy" id="60185"/>
    <lineage>
        <taxon>Eukaryota</taxon>
        <taxon>Fungi</taxon>
        <taxon>Fungi incertae sedis</taxon>
        <taxon>Mucoromycota</taxon>
        <taxon>Mucoromycotina</taxon>
        <taxon>Mucoromycetes</taxon>
        <taxon>Mucorales</taxon>
        <taxon>Lichtheimiaceae</taxon>
        <taxon>Phascolomyces</taxon>
    </lineage>
</organism>
<comment type="caution">
    <text evidence="2">The sequence shown here is derived from an EMBL/GenBank/DDBJ whole genome shotgun (WGS) entry which is preliminary data.</text>
</comment>
<reference evidence="2" key="1">
    <citation type="journal article" date="2022" name="IScience">
        <title>Evolution of zygomycete secretomes and the origins of terrestrial fungal ecologies.</title>
        <authorList>
            <person name="Chang Y."/>
            <person name="Wang Y."/>
            <person name="Mondo S."/>
            <person name="Ahrendt S."/>
            <person name="Andreopoulos W."/>
            <person name="Barry K."/>
            <person name="Beard J."/>
            <person name="Benny G.L."/>
            <person name="Blankenship S."/>
            <person name="Bonito G."/>
            <person name="Cuomo C."/>
            <person name="Desiro A."/>
            <person name="Gervers K.A."/>
            <person name="Hundley H."/>
            <person name="Kuo A."/>
            <person name="LaButti K."/>
            <person name="Lang B.F."/>
            <person name="Lipzen A."/>
            <person name="O'Donnell K."/>
            <person name="Pangilinan J."/>
            <person name="Reynolds N."/>
            <person name="Sandor L."/>
            <person name="Smith M.E."/>
            <person name="Tsang A."/>
            <person name="Grigoriev I.V."/>
            <person name="Stajich J.E."/>
            <person name="Spatafora J.W."/>
        </authorList>
    </citation>
    <scope>NUCLEOTIDE SEQUENCE</scope>
    <source>
        <strain evidence="2">RSA 2281</strain>
    </source>
</reference>
<evidence type="ECO:0000313" key="2">
    <source>
        <dbReference type="EMBL" id="KAI9243303.1"/>
    </source>
</evidence>
<protein>
    <submittedName>
        <fullName evidence="2">Uncharacterized protein</fullName>
    </submittedName>
</protein>
<accession>A0AAD5JWN6</accession>
<gene>
    <name evidence="2" type="ORF">BDA99DRAFT_530715</name>
</gene>
<keyword evidence="1" id="KW-0732">Signal</keyword>